<feature type="region of interest" description="Disordered" evidence="1">
    <location>
        <begin position="1"/>
        <end position="27"/>
    </location>
</feature>
<feature type="compositionally biased region" description="Basic and acidic residues" evidence="1">
    <location>
        <begin position="1"/>
        <end position="11"/>
    </location>
</feature>
<proteinExistence type="predicted"/>
<reference evidence="3" key="1">
    <citation type="submission" date="2022-11" db="UniProtKB">
        <authorList>
            <consortium name="WormBaseParasite"/>
        </authorList>
    </citation>
    <scope>IDENTIFICATION</scope>
</reference>
<evidence type="ECO:0000256" key="1">
    <source>
        <dbReference type="SAM" id="MobiDB-lite"/>
    </source>
</evidence>
<evidence type="ECO:0000313" key="3">
    <source>
        <dbReference type="WBParaSite" id="PDA_v2.g15342.t1"/>
    </source>
</evidence>
<dbReference type="Proteomes" id="UP000887578">
    <property type="component" value="Unplaced"/>
</dbReference>
<organism evidence="2 3">
    <name type="scientific">Panagrolaimus davidi</name>
    <dbReference type="NCBI Taxonomy" id="227884"/>
    <lineage>
        <taxon>Eukaryota</taxon>
        <taxon>Metazoa</taxon>
        <taxon>Ecdysozoa</taxon>
        <taxon>Nematoda</taxon>
        <taxon>Chromadorea</taxon>
        <taxon>Rhabditida</taxon>
        <taxon>Tylenchina</taxon>
        <taxon>Panagrolaimomorpha</taxon>
        <taxon>Panagrolaimoidea</taxon>
        <taxon>Panagrolaimidae</taxon>
        <taxon>Panagrolaimus</taxon>
    </lineage>
</organism>
<dbReference type="WBParaSite" id="PDA_v2.g15342.t1">
    <property type="protein sequence ID" value="PDA_v2.g15342.t1"/>
    <property type="gene ID" value="PDA_v2.g15342"/>
</dbReference>
<evidence type="ECO:0000313" key="2">
    <source>
        <dbReference type="Proteomes" id="UP000887578"/>
    </source>
</evidence>
<keyword evidence="2" id="KW-1185">Reference proteome</keyword>
<sequence>MANFEPHDQLTRHSGSRTSLPRESYAREEQIAAGLDVPQNTPSDVPNTAEFQATMASLMEAAKTTTAEFQAKMTSLMEAAKTTVAAAKCK</sequence>
<accession>A0A914PB65</accession>
<dbReference type="AlphaFoldDB" id="A0A914PB65"/>
<protein>
    <submittedName>
        <fullName evidence="3">Uncharacterized protein</fullName>
    </submittedName>
</protein>
<feature type="compositionally biased region" description="Polar residues" evidence="1">
    <location>
        <begin position="12"/>
        <end position="21"/>
    </location>
</feature>
<name>A0A914PB65_9BILA</name>